<comment type="cofactor">
    <cofactor evidence="8">
        <name>[3Fe-4S] cluster</name>
        <dbReference type="ChEBI" id="CHEBI:21137"/>
    </cofactor>
    <text evidence="8">Binds 1 [3Fe-4S] cluster.</text>
</comment>
<evidence type="ECO:0000256" key="4">
    <source>
        <dbReference type="ARBA" id="ARBA00022723"/>
    </source>
</evidence>
<keyword evidence="4 8" id="KW-0479">Metal-binding</keyword>
<dbReference type="GO" id="GO:0009055">
    <property type="term" value="F:electron transfer activity"/>
    <property type="evidence" value="ECO:0007669"/>
    <property type="project" value="UniProtKB-UniRule"/>
</dbReference>
<keyword evidence="5 8" id="KW-0249">Electron transport</keyword>
<keyword evidence="8" id="KW-0003">3Fe-4S</keyword>
<evidence type="ECO:0000256" key="5">
    <source>
        <dbReference type="ARBA" id="ARBA00022982"/>
    </source>
</evidence>
<dbReference type="EMBL" id="JACGXA010000001">
    <property type="protein sequence ID" value="MBA8804881.1"/>
    <property type="molecule type" value="Genomic_DNA"/>
</dbReference>
<dbReference type="PROSITE" id="PS51379">
    <property type="entry name" value="4FE4S_FER_2"/>
    <property type="match status" value="2"/>
</dbReference>
<dbReference type="GO" id="GO:0016491">
    <property type="term" value="F:oxidoreductase activity"/>
    <property type="evidence" value="ECO:0007669"/>
    <property type="project" value="UniProtKB-KW"/>
</dbReference>
<keyword evidence="2 8" id="KW-0813">Transport</keyword>
<dbReference type="Gene3D" id="3.30.70.20">
    <property type="match status" value="1"/>
</dbReference>
<dbReference type="Proteomes" id="UP000580910">
    <property type="component" value="Unassembled WGS sequence"/>
</dbReference>
<protein>
    <recommendedName>
        <fullName evidence="8">Ferredoxin</fullName>
    </recommendedName>
</protein>
<reference evidence="10 11" key="1">
    <citation type="submission" date="2020-07" db="EMBL/GenBank/DDBJ databases">
        <title>Sequencing the genomes of 1000 actinobacteria strains.</title>
        <authorList>
            <person name="Klenk H.-P."/>
        </authorList>
    </citation>
    <scope>NUCLEOTIDE SEQUENCE [LARGE SCALE GENOMIC DNA]</scope>
    <source>
        <strain evidence="10 11">DSM 21349</strain>
    </source>
</reference>
<proteinExistence type="predicted"/>
<name>A0A7W3PAU8_9ACTN</name>
<comment type="cofactor">
    <cofactor evidence="1 8">
        <name>[4Fe-4S] cluster</name>
        <dbReference type="ChEBI" id="CHEBI:49883"/>
    </cofactor>
</comment>
<dbReference type="Pfam" id="PF12838">
    <property type="entry name" value="Fer4_7"/>
    <property type="match status" value="1"/>
</dbReference>
<accession>A0A7W3PAU8</accession>
<evidence type="ECO:0000313" key="10">
    <source>
        <dbReference type="EMBL" id="MBA8804881.1"/>
    </source>
</evidence>
<evidence type="ECO:0000256" key="1">
    <source>
        <dbReference type="ARBA" id="ARBA00001966"/>
    </source>
</evidence>
<evidence type="ECO:0000259" key="9">
    <source>
        <dbReference type="PROSITE" id="PS51379"/>
    </source>
</evidence>
<dbReference type="GO" id="GO:0051538">
    <property type="term" value="F:3 iron, 4 sulfur cluster binding"/>
    <property type="evidence" value="ECO:0007669"/>
    <property type="project" value="UniProtKB-UniRule"/>
</dbReference>
<gene>
    <name evidence="10" type="ORF">FB382_003172</name>
</gene>
<comment type="caution">
    <text evidence="10">The sequence shown here is derived from an EMBL/GenBank/DDBJ whole genome shotgun (WGS) entry which is preliminary data.</text>
</comment>
<keyword evidence="3 8" id="KW-0004">4Fe-4S</keyword>
<dbReference type="SUPFAM" id="SSF54862">
    <property type="entry name" value="4Fe-4S ferredoxins"/>
    <property type="match status" value="1"/>
</dbReference>
<evidence type="ECO:0000256" key="6">
    <source>
        <dbReference type="ARBA" id="ARBA00023004"/>
    </source>
</evidence>
<comment type="function">
    <text evidence="8">Ferredoxins are iron-sulfur proteins that transfer electrons in a wide variety of metabolic reactions.</text>
</comment>
<evidence type="ECO:0000313" key="11">
    <source>
        <dbReference type="Proteomes" id="UP000580910"/>
    </source>
</evidence>
<keyword evidence="6 8" id="KW-0408">Iron</keyword>
<keyword evidence="11" id="KW-1185">Reference proteome</keyword>
<evidence type="ECO:0000256" key="7">
    <source>
        <dbReference type="ARBA" id="ARBA00023014"/>
    </source>
</evidence>
<organism evidence="10 11">
    <name type="scientific">Nocardioides ginsengisegetis</name>
    <dbReference type="NCBI Taxonomy" id="661491"/>
    <lineage>
        <taxon>Bacteria</taxon>
        <taxon>Bacillati</taxon>
        <taxon>Actinomycetota</taxon>
        <taxon>Actinomycetes</taxon>
        <taxon>Propionibacteriales</taxon>
        <taxon>Nocardioidaceae</taxon>
        <taxon>Nocardioides</taxon>
    </lineage>
</organism>
<dbReference type="InterPro" id="IPR017896">
    <property type="entry name" value="4Fe4S_Fe-S-bd"/>
</dbReference>
<dbReference type="PRINTS" id="PR00354">
    <property type="entry name" value="7FE8SFRDOXIN"/>
</dbReference>
<dbReference type="GO" id="GO:0046872">
    <property type="term" value="F:metal ion binding"/>
    <property type="evidence" value="ECO:0007669"/>
    <property type="project" value="UniProtKB-UniRule"/>
</dbReference>
<dbReference type="AlphaFoldDB" id="A0A7W3PAU8"/>
<dbReference type="PROSITE" id="PS00198">
    <property type="entry name" value="4FE4S_FER_1"/>
    <property type="match status" value="1"/>
</dbReference>
<dbReference type="RefSeq" id="WP_182540726.1">
    <property type="nucleotide sequence ID" value="NZ_JACGXA010000001.1"/>
</dbReference>
<keyword evidence="7 8" id="KW-0411">Iron-sulfur</keyword>
<dbReference type="InterPro" id="IPR000813">
    <property type="entry name" value="7Fe_ferredoxin"/>
</dbReference>
<sequence>MAYVVGPACVADYSCVEVCPVDCIRPRPDDPDFDTAEQLYIDPVTCIDCEACVTACPVEAIHAAAQLPVAFASYADINADYFRGPR</sequence>
<dbReference type="InterPro" id="IPR017900">
    <property type="entry name" value="4Fe4S_Fe_S_CS"/>
</dbReference>
<dbReference type="GO" id="GO:0051539">
    <property type="term" value="F:4 iron, 4 sulfur cluster binding"/>
    <property type="evidence" value="ECO:0007669"/>
    <property type="project" value="UniProtKB-UniRule"/>
</dbReference>
<keyword evidence="10" id="KW-0560">Oxidoreductase</keyword>
<feature type="domain" description="4Fe-4S ferredoxin-type" evidence="9">
    <location>
        <begin position="37"/>
        <end position="66"/>
    </location>
</feature>
<evidence type="ECO:0000256" key="2">
    <source>
        <dbReference type="ARBA" id="ARBA00022448"/>
    </source>
</evidence>
<evidence type="ECO:0000256" key="8">
    <source>
        <dbReference type="RuleBase" id="RU365098"/>
    </source>
</evidence>
<feature type="domain" description="4Fe-4S ferredoxin-type" evidence="9">
    <location>
        <begin position="1"/>
        <end position="29"/>
    </location>
</feature>
<evidence type="ECO:0000256" key="3">
    <source>
        <dbReference type="ARBA" id="ARBA00022485"/>
    </source>
</evidence>